<dbReference type="Pfam" id="PF06335">
    <property type="entry name" value="DUF1054"/>
    <property type="match status" value="1"/>
</dbReference>
<name>A0A0R2A9X0_9LACO</name>
<dbReference type="EMBL" id="AYYY01000063">
    <property type="protein sequence ID" value="KRM60585.1"/>
    <property type="molecule type" value="Genomic_DNA"/>
</dbReference>
<proteinExistence type="predicted"/>
<dbReference type="InterPro" id="IPR009403">
    <property type="entry name" value="UPF0637"/>
</dbReference>
<reference evidence="1 2" key="1">
    <citation type="journal article" date="2015" name="Genome Announc.">
        <title>Expanding the biotechnology potential of lactobacilli through comparative genomics of 213 strains and associated genera.</title>
        <authorList>
            <person name="Sun Z."/>
            <person name="Harris H.M."/>
            <person name="McCann A."/>
            <person name="Guo C."/>
            <person name="Argimon S."/>
            <person name="Zhang W."/>
            <person name="Yang X."/>
            <person name="Jeffery I.B."/>
            <person name="Cooney J.C."/>
            <person name="Kagawa T.F."/>
            <person name="Liu W."/>
            <person name="Song Y."/>
            <person name="Salvetti E."/>
            <person name="Wrobel A."/>
            <person name="Rasinkangas P."/>
            <person name="Parkhill J."/>
            <person name="Rea M.C."/>
            <person name="O'Sullivan O."/>
            <person name="Ritari J."/>
            <person name="Douillard F.P."/>
            <person name="Paul Ross R."/>
            <person name="Yang R."/>
            <person name="Briner A.E."/>
            <person name="Felis G.E."/>
            <person name="de Vos W.M."/>
            <person name="Barrangou R."/>
            <person name="Klaenhammer T.R."/>
            <person name="Caufield P.W."/>
            <person name="Cui Y."/>
            <person name="Zhang H."/>
            <person name="O'Toole P.W."/>
        </authorList>
    </citation>
    <scope>NUCLEOTIDE SEQUENCE [LARGE SCALE GENOMIC DNA]</scope>
    <source>
        <strain evidence="1 2">DSM 20634</strain>
    </source>
</reference>
<dbReference type="RefSeq" id="WP_057780895.1">
    <property type="nucleotide sequence ID" value="NZ_AYYY01000063.1"/>
</dbReference>
<dbReference type="Gene3D" id="3.30.930.20">
    <property type="entry name" value="Protein of unknown function DUF1054"/>
    <property type="match status" value="1"/>
</dbReference>
<dbReference type="OrthoDB" id="9812818at2"/>
<organism evidence="1 2">
    <name type="scientific">Paucilactobacillus vaccinostercus DSM 20634</name>
    <dbReference type="NCBI Taxonomy" id="1423813"/>
    <lineage>
        <taxon>Bacteria</taxon>
        <taxon>Bacillati</taxon>
        <taxon>Bacillota</taxon>
        <taxon>Bacilli</taxon>
        <taxon>Lactobacillales</taxon>
        <taxon>Lactobacillaceae</taxon>
        <taxon>Paucilactobacillus</taxon>
    </lineage>
</organism>
<dbReference type="Proteomes" id="UP000051733">
    <property type="component" value="Unassembled WGS sequence"/>
</dbReference>
<dbReference type="PATRIC" id="fig|1423813.3.peg.687"/>
<protein>
    <submittedName>
        <fullName evidence="1">Uncharacterized protein</fullName>
    </submittedName>
</protein>
<dbReference type="STRING" id="1423813.FC26_GL000676"/>
<comment type="caution">
    <text evidence="1">The sequence shown here is derived from an EMBL/GenBank/DDBJ whole genome shotgun (WGS) entry which is preliminary data.</text>
</comment>
<dbReference type="AlphaFoldDB" id="A0A0R2A9X0"/>
<evidence type="ECO:0000313" key="1">
    <source>
        <dbReference type="EMBL" id="KRM60585.1"/>
    </source>
</evidence>
<accession>A0A0R2A9X0</accession>
<gene>
    <name evidence="1" type="ORF">FC26_GL000676</name>
</gene>
<sequence>MFTDEDFEVFKDDTLAGRMTKIKTIIDPKFLSLATRLEPIFERQQVMLYPHVAKHMRRTVNPPVDTWIAFGPQKRGYKKDPHLEIGLWPHALFVWLVVLQEGKQNDETLISRVVRSQSEIQRRPQLQLSNDHTTADHVVNDTEHLAVTLTQFEQHPKSEFLVGRIWSQAELMALDANQQLAAIEATVDAVMPIYRHWL</sequence>
<dbReference type="InterPro" id="IPR053707">
    <property type="entry name" value="UPF0637_domain_sf"/>
</dbReference>
<dbReference type="SUPFAM" id="SSF142913">
    <property type="entry name" value="YktB/PF0168-like"/>
    <property type="match status" value="1"/>
</dbReference>
<keyword evidence="2" id="KW-1185">Reference proteome</keyword>
<evidence type="ECO:0000313" key="2">
    <source>
        <dbReference type="Proteomes" id="UP000051733"/>
    </source>
</evidence>